<evidence type="ECO:0000313" key="7">
    <source>
        <dbReference type="Proteomes" id="UP000663870"/>
    </source>
</evidence>
<dbReference type="EMBL" id="CAJNOH010006877">
    <property type="protein sequence ID" value="CAF1443692.1"/>
    <property type="molecule type" value="Genomic_DNA"/>
</dbReference>
<keyword evidence="2" id="KW-1133">Transmembrane helix</keyword>
<evidence type="ECO:0000256" key="1">
    <source>
        <dbReference type="SAM" id="MobiDB-lite"/>
    </source>
</evidence>
<dbReference type="EMBL" id="CAJNOO010000002">
    <property type="protein sequence ID" value="CAF0730807.1"/>
    <property type="molecule type" value="Genomic_DNA"/>
</dbReference>
<evidence type="ECO:0000313" key="6">
    <source>
        <dbReference type="EMBL" id="CAF3701259.1"/>
    </source>
</evidence>
<protein>
    <submittedName>
        <fullName evidence="3">Uncharacterized protein</fullName>
    </submittedName>
</protein>
<evidence type="ECO:0000313" key="5">
    <source>
        <dbReference type="EMBL" id="CAF1636617.1"/>
    </source>
</evidence>
<evidence type="ECO:0000313" key="3">
    <source>
        <dbReference type="EMBL" id="CAF0730807.1"/>
    </source>
</evidence>
<dbReference type="OrthoDB" id="10050694at2759"/>
<evidence type="ECO:0000256" key="2">
    <source>
        <dbReference type="SAM" id="Phobius"/>
    </source>
</evidence>
<dbReference type="Proteomes" id="UP000663823">
    <property type="component" value="Unassembled WGS sequence"/>
</dbReference>
<name>A0A813N7T9_9BILA</name>
<evidence type="ECO:0000313" key="4">
    <source>
        <dbReference type="EMBL" id="CAF1443692.1"/>
    </source>
</evidence>
<dbReference type="Proteomes" id="UP000663882">
    <property type="component" value="Unassembled WGS sequence"/>
</dbReference>
<keyword evidence="7" id="KW-1185">Reference proteome</keyword>
<evidence type="ECO:0000313" key="8">
    <source>
        <dbReference type="Proteomes" id="UP000663882"/>
    </source>
</evidence>
<reference evidence="3" key="1">
    <citation type="submission" date="2021-02" db="EMBL/GenBank/DDBJ databases">
        <authorList>
            <person name="Nowell W R."/>
        </authorList>
    </citation>
    <scope>NUCLEOTIDE SEQUENCE</scope>
</reference>
<dbReference type="AlphaFoldDB" id="A0A813N7T9"/>
<feature type="region of interest" description="Disordered" evidence="1">
    <location>
        <begin position="83"/>
        <end position="102"/>
    </location>
</feature>
<feature type="transmembrane region" description="Helical" evidence="2">
    <location>
        <begin position="44"/>
        <end position="65"/>
    </location>
</feature>
<comment type="caution">
    <text evidence="3">The sequence shown here is derived from an EMBL/GenBank/DDBJ whole genome shotgun (WGS) entry which is preliminary data.</text>
</comment>
<gene>
    <name evidence="5" type="ORF">JXQ802_LOCUS52583</name>
    <name evidence="6" type="ORF">OTI717_LOCUS12547</name>
    <name evidence="4" type="ORF">PYM288_LOCUS36248</name>
    <name evidence="3" type="ORF">RFH988_LOCUS85</name>
</gene>
<keyword evidence="2" id="KW-0812">Transmembrane</keyword>
<dbReference type="EMBL" id="CAJOAX010001271">
    <property type="protein sequence ID" value="CAF3701259.1"/>
    <property type="molecule type" value="Genomic_DNA"/>
</dbReference>
<accession>A0A813N7T9</accession>
<dbReference type="Proteomes" id="UP000663854">
    <property type="component" value="Unassembled WGS sequence"/>
</dbReference>
<dbReference type="EMBL" id="CAJNOL010008487">
    <property type="protein sequence ID" value="CAF1636617.1"/>
    <property type="molecule type" value="Genomic_DNA"/>
</dbReference>
<feature type="compositionally biased region" description="Polar residues" evidence="1">
    <location>
        <begin position="87"/>
        <end position="102"/>
    </location>
</feature>
<organism evidence="3 8">
    <name type="scientific">Rotaria sordida</name>
    <dbReference type="NCBI Taxonomy" id="392033"/>
    <lineage>
        <taxon>Eukaryota</taxon>
        <taxon>Metazoa</taxon>
        <taxon>Spiralia</taxon>
        <taxon>Gnathifera</taxon>
        <taxon>Rotifera</taxon>
        <taxon>Eurotatoria</taxon>
        <taxon>Bdelloidea</taxon>
        <taxon>Philodinida</taxon>
        <taxon>Philodinidae</taxon>
        <taxon>Rotaria</taxon>
    </lineage>
</organism>
<dbReference type="Proteomes" id="UP000663870">
    <property type="component" value="Unassembled WGS sequence"/>
</dbReference>
<sequence>MYDKLSSISKSTRYQSFAQSTTAAILNGSSNIVIIDRQSRIQRWILGMIIGSAPFLVILMCWMFVSVCINNLVRYYQNRKKQHQNDIRTNGNRNIESSKINV</sequence>
<proteinExistence type="predicted"/>
<keyword evidence="2" id="KW-0472">Membrane</keyword>